<dbReference type="SUPFAM" id="SSF56042">
    <property type="entry name" value="PurM C-terminal domain-like"/>
    <property type="match status" value="1"/>
</dbReference>
<dbReference type="GO" id="GO:0051604">
    <property type="term" value="P:protein maturation"/>
    <property type="evidence" value="ECO:0007669"/>
    <property type="project" value="TreeGrafter"/>
</dbReference>
<evidence type="ECO:0000256" key="1">
    <source>
        <dbReference type="ARBA" id="ARBA00006243"/>
    </source>
</evidence>
<reference evidence="4 5" key="1">
    <citation type="submission" date="2010-10" db="EMBL/GenBank/DDBJ databases">
        <title>Complete sequence of Frankia sp. EuI1c.</title>
        <authorList>
            <consortium name="US DOE Joint Genome Institute"/>
            <person name="Lucas S."/>
            <person name="Copeland A."/>
            <person name="Lapidus A."/>
            <person name="Cheng J.-F."/>
            <person name="Bruce D."/>
            <person name="Goodwin L."/>
            <person name="Pitluck S."/>
            <person name="Chertkov O."/>
            <person name="Detter J.C."/>
            <person name="Han C."/>
            <person name="Tapia R."/>
            <person name="Land M."/>
            <person name="Hauser L."/>
            <person name="Jeffries C."/>
            <person name="Kyrpides N."/>
            <person name="Ivanova N."/>
            <person name="Mikhailova N."/>
            <person name="Beauchemin N."/>
            <person name="Sen A."/>
            <person name="Sur S.A."/>
            <person name="Gtari M."/>
            <person name="Wall L."/>
            <person name="Tisa L."/>
            <person name="Woyke T."/>
        </authorList>
    </citation>
    <scope>NUCLEOTIDE SEQUENCE [LARGE SCALE GENOMIC DNA]</scope>
    <source>
        <strain evidence="5">DSM 45817 / CECT 9037 / EuI1c</strain>
    </source>
</reference>
<dbReference type="Pfam" id="PF02769">
    <property type="entry name" value="AIRS_C"/>
    <property type="match status" value="1"/>
</dbReference>
<keyword evidence="5" id="KW-1185">Reference proteome</keyword>
<dbReference type="eggNOG" id="COG0309">
    <property type="taxonomic scope" value="Bacteria"/>
</dbReference>
<dbReference type="RefSeq" id="WP_013423849.1">
    <property type="nucleotide sequence ID" value="NC_014666.1"/>
</dbReference>
<evidence type="ECO:0000313" key="5">
    <source>
        <dbReference type="Proteomes" id="UP000002484"/>
    </source>
</evidence>
<gene>
    <name evidence="4" type="ordered locus">FraEuI1c_2700</name>
</gene>
<dbReference type="EMBL" id="CP002299">
    <property type="protein sequence ID" value="ADP80731.1"/>
    <property type="molecule type" value="Genomic_DNA"/>
</dbReference>
<evidence type="ECO:0000313" key="4">
    <source>
        <dbReference type="EMBL" id="ADP80731.1"/>
    </source>
</evidence>
<evidence type="ECO:0000259" key="2">
    <source>
        <dbReference type="Pfam" id="PF00586"/>
    </source>
</evidence>
<dbReference type="InterPro" id="IPR016188">
    <property type="entry name" value="PurM-like_N"/>
</dbReference>
<dbReference type="InterPro" id="IPR036676">
    <property type="entry name" value="PurM-like_C_sf"/>
</dbReference>
<dbReference type="InterPro" id="IPR011854">
    <property type="entry name" value="HypE"/>
</dbReference>
<dbReference type="PANTHER" id="PTHR30303:SF0">
    <property type="entry name" value="CARBAMOYL DEHYDRATASE HYPE"/>
    <property type="match status" value="1"/>
</dbReference>
<dbReference type="SUPFAM" id="SSF55326">
    <property type="entry name" value="PurM N-terminal domain-like"/>
    <property type="match status" value="1"/>
</dbReference>
<organism evidence="4 5">
    <name type="scientific">Pseudofrankia inefficax (strain DSM 45817 / CECT 9037 / DDB 130130 / EuI1c)</name>
    <name type="common">Frankia inefficax</name>
    <dbReference type="NCBI Taxonomy" id="298654"/>
    <lineage>
        <taxon>Bacteria</taxon>
        <taxon>Bacillati</taxon>
        <taxon>Actinomycetota</taxon>
        <taxon>Actinomycetes</taxon>
        <taxon>Frankiales</taxon>
        <taxon>Frankiaceae</taxon>
        <taxon>Pseudofrankia</taxon>
    </lineage>
</organism>
<dbReference type="Proteomes" id="UP000002484">
    <property type="component" value="Chromosome"/>
</dbReference>
<proteinExistence type="inferred from homology"/>
<feature type="domain" description="PurM-like C-terminal" evidence="3">
    <location>
        <begin position="229"/>
        <end position="381"/>
    </location>
</feature>
<dbReference type="HOGENOM" id="CLU_049733_0_0_11"/>
<feature type="domain" description="PurM-like N-terminal" evidence="2">
    <location>
        <begin position="65"/>
        <end position="176"/>
    </location>
</feature>
<dbReference type="Gene3D" id="3.90.650.10">
    <property type="entry name" value="PurM-like C-terminal domain"/>
    <property type="match status" value="1"/>
</dbReference>
<dbReference type="InParanoid" id="E3J6F5"/>
<dbReference type="STRING" id="298654.FraEuI1c_2700"/>
<dbReference type="Pfam" id="PF00586">
    <property type="entry name" value="AIRS"/>
    <property type="match status" value="1"/>
</dbReference>
<dbReference type="OrthoDB" id="9801934at2"/>
<sequence>MTTQVDDATRERRVLDRIETARRRRPKLRDEHITMAHGAGGKATAALVDAVFLEAFRNPALEALDDGAHVDAGGARLVLTTDSYVVTPLFFPGGCIGDLAVNGTVNDLAVCGAKPLYLTCGFVLEEGFAVADLRRVVAAMAEAARTAGVTLVTGDTKVVPRGRADGCYVNTTGLGLFHPGGSTLDDESPMEGVVAADDPVGPWPVGYTPPGHRPTEPDRLDRLGMAHARPGDVVLVSGPIGDHGITIMLARGELDLEADLRSDTAPLSGLVERLLTATSGPEHGGGVRAMRDATRGGVATVLNELAMAAGVGVVIDEDAVPVREAVRGAAELLGIDPLYVACEGRLVAVVAPEAADAALAALLADPLGAGATVIGRVVDDPPGLVLLNTAFGGTRIVDMLVGDPLPRIC</sequence>
<dbReference type="PANTHER" id="PTHR30303">
    <property type="entry name" value="HYDROGENASE ISOENZYMES FORMATION PROTEIN HYPE"/>
    <property type="match status" value="1"/>
</dbReference>
<protein>
    <submittedName>
        <fullName evidence="4">Hydrogenase expression/formation protein HypE</fullName>
    </submittedName>
</protein>
<dbReference type="KEGG" id="fri:FraEuI1c_2700"/>
<dbReference type="AlphaFoldDB" id="E3J6F5"/>
<dbReference type="Gene3D" id="3.30.1330.10">
    <property type="entry name" value="PurM-like, N-terminal domain"/>
    <property type="match status" value="1"/>
</dbReference>
<dbReference type="CDD" id="cd02197">
    <property type="entry name" value="HypE"/>
    <property type="match status" value="1"/>
</dbReference>
<dbReference type="InterPro" id="IPR010918">
    <property type="entry name" value="PurM-like_C_dom"/>
</dbReference>
<comment type="similarity">
    <text evidence="1">Belongs to the HypE family.</text>
</comment>
<dbReference type="InterPro" id="IPR036921">
    <property type="entry name" value="PurM-like_N_sf"/>
</dbReference>
<accession>E3J6F5</accession>
<name>E3J6F5_PSEI1</name>
<evidence type="ECO:0000259" key="3">
    <source>
        <dbReference type="Pfam" id="PF02769"/>
    </source>
</evidence>